<protein>
    <recommendedName>
        <fullName evidence="5">Thioredoxin domain-containing protein</fullName>
    </recommendedName>
</protein>
<reference evidence="3 4" key="1">
    <citation type="submission" date="2018-09" db="EMBL/GenBank/DDBJ databases">
        <title>Micromonospora sp. nov. MS1-9, isolated from a root of Musa sp.</title>
        <authorList>
            <person name="Kuncharoen N."/>
            <person name="Kudo T."/>
            <person name="Ohkuma M."/>
            <person name="Yuki M."/>
            <person name="Tanasupawat S."/>
        </authorList>
    </citation>
    <scope>NUCLEOTIDE SEQUENCE [LARGE SCALE GENOMIC DNA]</scope>
    <source>
        <strain evidence="3 4">MS1-9</strain>
    </source>
</reference>
<dbReference type="Proteomes" id="UP000275865">
    <property type="component" value="Unassembled WGS sequence"/>
</dbReference>
<gene>
    <name evidence="3" type="ORF">D7044_17310</name>
</gene>
<evidence type="ECO:0000313" key="3">
    <source>
        <dbReference type="EMBL" id="RKN31030.1"/>
    </source>
</evidence>
<proteinExistence type="predicted"/>
<keyword evidence="2" id="KW-1133">Transmembrane helix</keyword>
<evidence type="ECO:0008006" key="5">
    <source>
        <dbReference type="Google" id="ProtNLM"/>
    </source>
</evidence>
<name>A0A3A9XZV2_9ACTN</name>
<evidence type="ECO:0000256" key="2">
    <source>
        <dbReference type="SAM" id="Phobius"/>
    </source>
</evidence>
<dbReference type="RefSeq" id="WP_120689528.1">
    <property type="nucleotide sequence ID" value="NZ_RAZT01000008.1"/>
</dbReference>
<feature type="region of interest" description="Disordered" evidence="1">
    <location>
        <begin position="82"/>
        <end position="109"/>
    </location>
</feature>
<keyword evidence="2" id="KW-0812">Transmembrane</keyword>
<evidence type="ECO:0000256" key="1">
    <source>
        <dbReference type="SAM" id="MobiDB-lite"/>
    </source>
</evidence>
<accession>A0A3A9XZV2</accession>
<organism evidence="3 4">
    <name type="scientific">Micromonospora musae</name>
    <dbReference type="NCBI Taxonomy" id="1894970"/>
    <lineage>
        <taxon>Bacteria</taxon>
        <taxon>Bacillati</taxon>
        <taxon>Actinomycetota</taxon>
        <taxon>Actinomycetes</taxon>
        <taxon>Micromonosporales</taxon>
        <taxon>Micromonosporaceae</taxon>
        <taxon>Micromonospora</taxon>
    </lineage>
</organism>
<dbReference type="AlphaFoldDB" id="A0A3A9XZV2"/>
<keyword evidence="2" id="KW-0472">Membrane</keyword>
<dbReference type="EMBL" id="RAZT01000008">
    <property type="protein sequence ID" value="RKN31030.1"/>
    <property type="molecule type" value="Genomic_DNA"/>
</dbReference>
<sequence length="230" mass="23438">MNTPGTGGNGLPDLPPEWGRVVVPDDASALAQEAAQVRRELRERARLAARRRFGALRQPLVWLVVAVLITLAGLAAVTRPGPTATPAEGVSSSPAAPPAAPTGRPLPALDLVDTGQNPVPLRSLLPMMIILVDGCACPERVSEAAAAAPPQVNLVAVTGGRSAPSAPPGGSTGTRTLADPAGGLRSFLHLSPRPDAAVAVLVDRSGTVVRVLPQLGPIETYRADLTALAG</sequence>
<evidence type="ECO:0000313" key="4">
    <source>
        <dbReference type="Proteomes" id="UP000275865"/>
    </source>
</evidence>
<comment type="caution">
    <text evidence="3">The sequence shown here is derived from an EMBL/GenBank/DDBJ whole genome shotgun (WGS) entry which is preliminary data.</text>
</comment>
<feature type="transmembrane region" description="Helical" evidence="2">
    <location>
        <begin position="60"/>
        <end position="77"/>
    </location>
</feature>